<accession>A0A2R6NEA0</accession>
<sequence length="420" mass="48112">MFPSLPFPQEVVAIIMDYLHIDRATLLNCARANKQLAYEAQSHLFRTIDIGDKATLDKFVNVLKIYPGQRPRGDLINHVRIIKLRAGTPSSYSGPGSIASEAWPWLLEVTNLSGVLRNVQGLHFEGFDWRVHPVNATLLSAFRKFKGVSELGLLKCKFTTFKDCEAFFAACKGLTRLSIDVPTWEAIRQKGEDSDEPQACVEVVQFDKRAHRLTFLRIGRTCPVYPVKSWLATTSSLRYLRDLCLDELDPSDIADAGHMLSQLGRNLVRLKLGCRYDSDYWSQWKITDHIQLSRNTNLRSLHLGLIDTQDLLMIWVPLILGQTRALESLTFDIRLWMQSQLNGENWNKLEEVLLGDRFPRVTFVQKGNVDQQGPLDLEGTKAVLRARFPRLSAFNKPQRLYIVEEQKHASKPRPRYQFAY</sequence>
<reference evidence="1 2" key="1">
    <citation type="submission" date="2018-02" db="EMBL/GenBank/DDBJ databases">
        <title>Genome sequence of the basidiomycete white-rot fungus Phlebia centrifuga.</title>
        <authorList>
            <person name="Granchi Z."/>
            <person name="Peng M."/>
            <person name="de Vries R.P."/>
            <person name="Hilden K."/>
            <person name="Makela M.R."/>
            <person name="Grigoriev I."/>
            <person name="Riley R."/>
        </authorList>
    </citation>
    <scope>NUCLEOTIDE SEQUENCE [LARGE SCALE GENOMIC DNA]</scope>
    <source>
        <strain evidence="1 2">FBCC195</strain>
    </source>
</reference>
<dbReference type="Proteomes" id="UP000186601">
    <property type="component" value="Unassembled WGS sequence"/>
</dbReference>
<evidence type="ECO:0000313" key="1">
    <source>
        <dbReference type="EMBL" id="PSR70685.1"/>
    </source>
</evidence>
<gene>
    <name evidence="1" type="ORF">PHLCEN_2v13415</name>
</gene>
<name>A0A2R6NEA0_9APHY</name>
<protein>
    <recommendedName>
        <fullName evidence="3">F-box domain-containing protein</fullName>
    </recommendedName>
</protein>
<dbReference type="Gene3D" id="3.80.10.10">
    <property type="entry name" value="Ribonuclease Inhibitor"/>
    <property type="match status" value="1"/>
</dbReference>
<dbReference type="AlphaFoldDB" id="A0A2R6NEA0"/>
<organism evidence="1 2">
    <name type="scientific">Hermanssonia centrifuga</name>
    <dbReference type="NCBI Taxonomy" id="98765"/>
    <lineage>
        <taxon>Eukaryota</taxon>
        <taxon>Fungi</taxon>
        <taxon>Dikarya</taxon>
        <taxon>Basidiomycota</taxon>
        <taxon>Agaricomycotina</taxon>
        <taxon>Agaricomycetes</taxon>
        <taxon>Polyporales</taxon>
        <taxon>Meruliaceae</taxon>
        <taxon>Hermanssonia</taxon>
    </lineage>
</organism>
<dbReference type="OrthoDB" id="2795743at2759"/>
<proteinExistence type="predicted"/>
<dbReference type="EMBL" id="MLYV02001335">
    <property type="protein sequence ID" value="PSR70685.1"/>
    <property type="molecule type" value="Genomic_DNA"/>
</dbReference>
<dbReference type="InterPro" id="IPR032675">
    <property type="entry name" value="LRR_dom_sf"/>
</dbReference>
<comment type="caution">
    <text evidence="1">The sequence shown here is derived from an EMBL/GenBank/DDBJ whole genome shotgun (WGS) entry which is preliminary data.</text>
</comment>
<evidence type="ECO:0008006" key="3">
    <source>
        <dbReference type="Google" id="ProtNLM"/>
    </source>
</evidence>
<dbReference type="SUPFAM" id="SSF52047">
    <property type="entry name" value="RNI-like"/>
    <property type="match status" value="1"/>
</dbReference>
<keyword evidence="2" id="KW-1185">Reference proteome</keyword>
<evidence type="ECO:0000313" key="2">
    <source>
        <dbReference type="Proteomes" id="UP000186601"/>
    </source>
</evidence>